<dbReference type="PANTHER" id="PTHR24067">
    <property type="entry name" value="UBIQUITIN-CONJUGATING ENZYME E2"/>
    <property type="match status" value="1"/>
</dbReference>
<keyword evidence="4" id="KW-0547">Nucleotide-binding</keyword>
<protein>
    <recommendedName>
        <fullName evidence="5">UBC core domain-containing protein</fullName>
    </recommendedName>
</protein>
<feature type="domain" description="UBC core" evidence="5">
    <location>
        <begin position="238"/>
        <end position="384"/>
    </location>
</feature>
<feature type="active site" description="Glycyl thioester intermediate" evidence="3">
    <location>
        <position position="322"/>
    </location>
</feature>
<evidence type="ECO:0000256" key="2">
    <source>
        <dbReference type="ARBA" id="ARBA00022786"/>
    </source>
</evidence>
<dbReference type="Gene3D" id="3.40.50.410">
    <property type="entry name" value="von Willebrand factor, type A domain"/>
    <property type="match status" value="1"/>
</dbReference>
<accession>A0A6B2L599</accession>
<dbReference type="GO" id="GO:0016740">
    <property type="term" value="F:transferase activity"/>
    <property type="evidence" value="ECO:0007669"/>
    <property type="project" value="UniProtKB-KW"/>
</dbReference>
<evidence type="ECO:0000259" key="5">
    <source>
        <dbReference type="PROSITE" id="PS50127"/>
    </source>
</evidence>
<dbReference type="InterPro" id="IPR050113">
    <property type="entry name" value="Ub_conjugating_enzyme"/>
</dbReference>
<dbReference type="SUPFAM" id="SSF54495">
    <property type="entry name" value="UBC-like"/>
    <property type="match status" value="1"/>
</dbReference>
<dbReference type="GO" id="GO:0005524">
    <property type="term" value="F:ATP binding"/>
    <property type="evidence" value="ECO:0007669"/>
    <property type="project" value="UniProtKB-UniRule"/>
</dbReference>
<dbReference type="EMBL" id="GIBP01003151">
    <property type="protein sequence ID" value="NDV32120.1"/>
    <property type="molecule type" value="Transcribed_RNA"/>
</dbReference>
<dbReference type="Gene3D" id="3.10.110.10">
    <property type="entry name" value="Ubiquitin Conjugating Enzyme"/>
    <property type="match status" value="1"/>
</dbReference>
<dbReference type="SMART" id="SM00212">
    <property type="entry name" value="UBCc"/>
    <property type="match status" value="1"/>
</dbReference>
<dbReference type="PROSITE" id="PS50127">
    <property type="entry name" value="UBC_2"/>
    <property type="match status" value="1"/>
</dbReference>
<organism evidence="6">
    <name type="scientific">Arcella intermedia</name>
    <dbReference type="NCBI Taxonomy" id="1963864"/>
    <lineage>
        <taxon>Eukaryota</taxon>
        <taxon>Amoebozoa</taxon>
        <taxon>Tubulinea</taxon>
        <taxon>Elardia</taxon>
        <taxon>Arcellinida</taxon>
        <taxon>Sphaerothecina</taxon>
        <taxon>Arcellidae</taxon>
        <taxon>Arcella</taxon>
    </lineage>
</organism>
<dbReference type="InterPro" id="IPR023313">
    <property type="entry name" value="UBQ-conjugating_AS"/>
</dbReference>
<comment type="similarity">
    <text evidence="4">Belongs to the ubiquitin-conjugating enzyme family.</text>
</comment>
<dbReference type="InterPro" id="IPR036465">
    <property type="entry name" value="vWFA_dom_sf"/>
</dbReference>
<keyword evidence="2 4" id="KW-0833">Ubl conjugation pathway</keyword>
<keyword evidence="4" id="KW-0067">ATP-binding</keyword>
<dbReference type="InterPro" id="IPR000608">
    <property type="entry name" value="UBC"/>
</dbReference>
<keyword evidence="1" id="KW-0808">Transferase</keyword>
<sequence>MKSKSFDPLNTRAGCAKIFFHTMVDKLVGHELPHILGLVLFGENIRAMPFVRDYEAFHDTLGNADANENSTKLWDAIEKGAEEIIKFRLANEDKLAPNCDSRIFCLTDGEDNASRSAYWRVAKYLQENKIILDAFPLATSNVRLQSMTAATGGLCLNVLDMIQGVALFEREAILHVSSREKSTNPLPTIVDESSLMKLNTVVKKVEDVHSPSPAAMSTAVLKKEDFVKIETTTPATSGSVKRILAEYRNLLDNPIPGVSAFITADNTSFWKLIFSGPQNTPYFGGNFALYMNFPTDYPFRAMTVRFVTPIYHCNVNNDGKICLDILQSSWSPALKASNVILAILDLLANPNPADALDAVKANVLSDNRAEYMRLATEYTKTHASETIDQLKIRFQITD</sequence>
<evidence type="ECO:0000256" key="4">
    <source>
        <dbReference type="RuleBase" id="RU362109"/>
    </source>
</evidence>
<proteinExistence type="inferred from homology"/>
<dbReference type="PROSITE" id="PS00183">
    <property type="entry name" value="UBC_1"/>
    <property type="match status" value="1"/>
</dbReference>
<dbReference type="AlphaFoldDB" id="A0A6B2L599"/>
<evidence type="ECO:0000313" key="6">
    <source>
        <dbReference type="EMBL" id="NDV32120.1"/>
    </source>
</evidence>
<evidence type="ECO:0000256" key="1">
    <source>
        <dbReference type="ARBA" id="ARBA00022679"/>
    </source>
</evidence>
<name>A0A6B2L599_9EUKA</name>
<evidence type="ECO:0000256" key="3">
    <source>
        <dbReference type="PROSITE-ProRule" id="PRU10133"/>
    </source>
</evidence>
<dbReference type="InterPro" id="IPR016135">
    <property type="entry name" value="UBQ-conjugating_enzyme/RWD"/>
</dbReference>
<dbReference type="SUPFAM" id="SSF53300">
    <property type="entry name" value="vWA-like"/>
    <property type="match status" value="1"/>
</dbReference>
<reference evidence="6" key="1">
    <citation type="journal article" date="2020" name="J. Eukaryot. Microbiol.">
        <title>De novo Sequencing, Assembly and Annotation of the Transcriptome for the Free-Living Testate Amoeba Arcella intermedia.</title>
        <authorList>
            <person name="Ribeiro G.M."/>
            <person name="Porfirio-Sousa A.L."/>
            <person name="Maurer-Alcala X.X."/>
            <person name="Katz L.A."/>
            <person name="Lahr D.J.G."/>
        </authorList>
    </citation>
    <scope>NUCLEOTIDE SEQUENCE</scope>
</reference>
<dbReference type="Pfam" id="PF00179">
    <property type="entry name" value="UQ_con"/>
    <property type="match status" value="1"/>
</dbReference>